<proteinExistence type="predicted"/>
<dbReference type="RefSeq" id="WP_209590275.1">
    <property type="nucleotide sequence ID" value="NZ_JAGGMV010000001.1"/>
</dbReference>
<dbReference type="InterPro" id="IPR012019">
    <property type="entry name" value="HcgB"/>
</dbReference>
<name>A0A8J7RFG3_METVO</name>
<dbReference type="Gene3D" id="3.40.50.10150">
    <property type="entry name" value="B12-dependent dehydatase associated subunit"/>
    <property type="match status" value="1"/>
</dbReference>
<evidence type="ECO:0000313" key="2">
    <source>
        <dbReference type="Proteomes" id="UP000740329"/>
    </source>
</evidence>
<dbReference type="AlphaFoldDB" id="A0A8J7RFG3"/>
<dbReference type="Gene3D" id="1.10.287.470">
    <property type="entry name" value="Helix hairpin bin"/>
    <property type="match status" value="1"/>
</dbReference>
<sequence length="177" mass="19494">MEKINKIVKNSYVQSLENCRNGDRIEEIEAIQNLIKNSKKIVVATSNGKKFKVVKNIILKVLDTHTNHNTISNCKNNQNNIIIEMLDICTNSADLTRMPALTKGMIAVDTTNADLIIARGRLGVAGSGSLLLIMDGKGRILTGAMSPSSIIHNESIEHKIEFELLKALEKIGIMVEL</sequence>
<evidence type="ECO:0000313" key="1">
    <source>
        <dbReference type="EMBL" id="MBP2200887.1"/>
    </source>
</evidence>
<dbReference type="EMBL" id="JAGGMV010000001">
    <property type="protein sequence ID" value="MBP2200887.1"/>
    <property type="molecule type" value="Genomic_DNA"/>
</dbReference>
<dbReference type="Proteomes" id="UP000740329">
    <property type="component" value="Unassembled WGS sequence"/>
</dbReference>
<dbReference type="InterPro" id="IPR010254">
    <property type="entry name" value="B12-dep_deHydtase_bsu"/>
</dbReference>
<comment type="caution">
    <text evidence="1">The sequence shown here is derived from an EMBL/GenBank/DDBJ whole genome shotgun (WGS) entry which is preliminary data.</text>
</comment>
<accession>A0A8J7RFG3</accession>
<reference evidence="1" key="1">
    <citation type="submission" date="2021-03" db="EMBL/GenBank/DDBJ databases">
        <title>Genomic Encyclopedia of Type Strains, Phase IV (KMG-V): Genome sequencing to study the core and pangenomes of soil and plant-associated prokaryotes.</title>
        <authorList>
            <person name="Whitman W."/>
        </authorList>
    </citation>
    <scope>NUCLEOTIDE SEQUENCE</scope>
    <source>
        <strain evidence="1">C4</strain>
    </source>
</reference>
<organism evidence="1 2">
    <name type="scientific">Methanococcus voltae</name>
    <dbReference type="NCBI Taxonomy" id="2188"/>
    <lineage>
        <taxon>Archaea</taxon>
        <taxon>Methanobacteriati</taxon>
        <taxon>Methanobacteriota</taxon>
        <taxon>Methanomada group</taxon>
        <taxon>Methanococci</taxon>
        <taxon>Methanococcales</taxon>
        <taxon>Methanococcaceae</taxon>
        <taxon>Methanococcus</taxon>
    </lineage>
</organism>
<gene>
    <name evidence="1" type="ORF">J3E07_000285</name>
</gene>
<dbReference type="Pfam" id="PF11576">
    <property type="entry name" value="HcgB"/>
    <property type="match status" value="1"/>
</dbReference>
<protein>
    <submittedName>
        <fullName evidence="1">Uncharacterized protein</fullName>
    </submittedName>
</protein>